<reference evidence="6 7" key="1">
    <citation type="submission" date="2016-03" db="EMBL/GenBank/DDBJ databases">
        <title>EvidentialGene: Evidence-directed Construction of Genes on Genomes.</title>
        <authorList>
            <person name="Gilbert D.G."/>
            <person name="Choi J.-H."/>
            <person name="Mockaitis K."/>
            <person name="Colbourne J."/>
            <person name="Pfrender M."/>
        </authorList>
    </citation>
    <scope>NUCLEOTIDE SEQUENCE [LARGE SCALE GENOMIC DNA]</scope>
    <source>
        <strain evidence="6 7">Xinb3</strain>
        <tissue evidence="6">Complete organism</tissue>
    </source>
</reference>
<dbReference type="AlphaFoldDB" id="A0A165AGL5"/>
<comment type="pathway">
    <text evidence="1 5">Organosulfur biosynthesis; taurine biosynthesis; hypotaurine from L-cysteine: step 1/2.</text>
</comment>
<dbReference type="Pfam" id="PF05995">
    <property type="entry name" value="CDO_I"/>
    <property type="match status" value="1"/>
</dbReference>
<dbReference type="InterPro" id="IPR011051">
    <property type="entry name" value="RmlC_Cupin_sf"/>
</dbReference>
<dbReference type="EC" id="1.13.11.20" evidence="3 5"/>
<dbReference type="OrthoDB" id="543511at2759"/>
<keyword evidence="7" id="KW-1185">Reference proteome</keyword>
<keyword evidence="5" id="KW-0408">Iron</keyword>
<evidence type="ECO:0000256" key="4">
    <source>
        <dbReference type="ARBA" id="ARBA00022784"/>
    </source>
</evidence>
<keyword evidence="5 6" id="KW-0223">Dioxygenase</keyword>
<dbReference type="GO" id="GO:0042412">
    <property type="term" value="P:taurine biosynthetic process"/>
    <property type="evidence" value="ECO:0007669"/>
    <property type="project" value="UniProtKB-UniRule"/>
</dbReference>
<evidence type="ECO:0000256" key="2">
    <source>
        <dbReference type="ARBA" id="ARBA00006622"/>
    </source>
</evidence>
<dbReference type="Proteomes" id="UP000076858">
    <property type="component" value="Unassembled WGS sequence"/>
</dbReference>
<dbReference type="SUPFAM" id="SSF51182">
    <property type="entry name" value="RmlC-like cupins"/>
    <property type="match status" value="1"/>
</dbReference>
<dbReference type="EMBL" id="LRGB01000626">
    <property type="protein sequence ID" value="KZS17623.1"/>
    <property type="molecule type" value="Genomic_DNA"/>
</dbReference>
<comment type="catalytic activity">
    <reaction evidence="5">
        <text>L-cysteine + O2 = 3-sulfino-L-alanine + H(+)</text>
        <dbReference type="Rhea" id="RHEA:20441"/>
        <dbReference type="ChEBI" id="CHEBI:15378"/>
        <dbReference type="ChEBI" id="CHEBI:15379"/>
        <dbReference type="ChEBI" id="CHEBI:35235"/>
        <dbReference type="ChEBI" id="CHEBI:61085"/>
        <dbReference type="EC" id="1.13.11.20"/>
    </reaction>
</comment>
<dbReference type="InterPro" id="IPR010300">
    <property type="entry name" value="CDO_1"/>
</dbReference>
<comment type="caution">
    <text evidence="6">The sequence shown here is derived from an EMBL/GenBank/DDBJ whole genome shotgun (WGS) entry which is preliminary data.</text>
</comment>
<protein>
    <recommendedName>
        <fullName evidence="3 5">Cysteine dioxygenase</fullName>
        <ecNumber evidence="3 5">1.13.11.20</ecNumber>
    </recommendedName>
</protein>
<keyword evidence="5" id="KW-0479">Metal-binding</keyword>
<gene>
    <name evidence="6" type="ORF">APZ42_016520</name>
</gene>
<dbReference type="GO" id="GO:0017172">
    <property type="term" value="F:cysteine dioxygenase activity"/>
    <property type="evidence" value="ECO:0007669"/>
    <property type="project" value="UniProtKB-UniRule"/>
</dbReference>
<keyword evidence="5" id="KW-0560">Oxidoreductase</keyword>
<comment type="cofactor">
    <cofactor evidence="5">
        <name>Fe cation</name>
        <dbReference type="ChEBI" id="CHEBI:24875"/>
    </cofactor>
    <text evidence="5">Binds 1 Fe cation per subunit.</text>
</comment>
<evidence type="ECO:0000313" key="7">
    <source>
        <dbReference type="Proteomes" id="UP000076858"/>
    </source>
</evidence>
<proteinExistence type="inferred from homology"/>
<dbReference type="STRING" id="35525.A0A165AGL5"/>
<comment type="similarity">
    <text evidence="2 5">Belongs to the cysteine dioxygenase family.</text>
</comment>
<keyword evidence="4" id="KW-0883">Thioether bond</keyword>
<dbReference type="GO" id="GO:0005506">
    <property type="term" value="F:iron ion binding"/>
    <property type="evidence" value="ECO:0007669"/>
    <property type="project" value="UniProtKB-UniRule"/>
</dbReference>
<accession>A0A165AGL5</accession>
<dbReference type="Gene3D" id="2.60.120.10">
    <property type="entry name" value="Jelly Rolls"/>
    <property type="match status" value="1"/>
</dbReference>
<dbReference type="UniPathway" id="UPA00012">
    <property type="reaction ID" value="UER00537"/>
</dbReference>
<name>A0A165AGL5_9CRUS</name>
<evidence type="ECO:0000256" key="5">
    <source>
        <dbReference type="RuleBase" id="RU366010"/>
    </source>
</evidence>
<evidence type="ECO:0000313" key="6">
    <source>
        <dbReference type="EMBL" id="KZS17623.1"/>
    </source>
</evidence>
<dbReference type="InterPro" id="IPR014710">
    <property type="entry name" value="RmlC-like_jellyroll"/>
</dbReference>
<evidence type="ECO:0000256" key="3">
    <source>
        <dbReference type="ARBA" id="ARBA00013133"/>
    </source>
</evidence>
<sequence>MKMAKPVGTLDELKAELREAFEHDPVDVDHVMYLMESYKSNPAEWKQYAIFDRYK</sequence>
<evidence type="ECO:0000256" key="1">
    <source>
        <dbReference type="ARBA" id="ARBA00004759"/>
    </source>
</evidence>
<organism evidence="6 7">
    <name type="scientific">Daphnia magna</name>
    <dbReference type="NCBI Taxonomy" id="35525"/>
    <lineage>
        <taxon>Eukaryota</taxon>
        <taxon>Metazoa</taxon>
        <taxon>Ecdysozoa</taxon>
        <taxon>Arthropoda</taxon>
        <taxon>Crustacea</taxon>
        <taxon>Branchiopoda</taxon>
        <taxon>Diplostraca</taxon>
        <taxon>Cladocera</taxon>
        <taxon>Anomopoda</taxon>
        <taxon>Daphniidae</taxon>
        <taxon>Daphnia</taxon>
    </lineage>
</organism>